<sequence length="154" mass="17257">MGIGKMKQKQKSNKKAKAKRRAQQNTTAMAVEDVPDAQDAAAVEADGEKPLTGRQKHQMKVDAKRRVREMLAYKQNERVRFAKKSTDAEPRAMRKALCAEIAMLKQNIPQAMHRSKVAEEDKVSANTKSAPVKYVERPSRTGAAAAEDEMIEEY</sequence>
<protein>
    <submittedName>
        <fullName evidence="2">Uncharacterized protein</fullName>
    </submittedName>
</protein>
<feature type="region of interest" description="Disordered" evidence="1">
    <location>
        <begin position="1"/>
        <end position="63"/>
    </location>
</feature>
<evidence type="ECO:0000256" key="1">
    <source>
        <dbReference type="SAM" id="MobiDB-lite"/>
    </source>
</evidence>
<dbReference type="AlphaFoldDB" id="A0A7S2C3L1"/>
<dbReference type="EMBL" id="HBGT01015631">
    <property type="protein sequence ID" value="CAD9414630.1"/>
    <property type="molecule type" value="Transcribed_RNA"/>
</dbReference>
<proteinExistence type="predicted"/>
<reference evidence="2" key="1">
    <citation type="submission" date="2021-01" db="EMBL/GenBank/DDBJ databases">
        <authorList>
            <person name="Corre E."/>
            <person name="Pelletier E."/>
            <person name="Niang G."/>
            <person name="Scheremetjew M."/>
            <person name="Finn R."/>
            <person name="Kale V."/>
            <person name="Holt S."/>
            <person name="Cochrane G."/>
            <person name="Meng A."/>
            <person name="Brown T."/>
            <person name="Cohen L."/>
        </authorList>
    </citation>
    <scope>NUCLEOTIDE SEQUENCE</scope>
    <source>
        <strain evidence="2">RCC1693</strain>
    </source>
</reference>
<accession>A0A7S2C3L1</accession>
<feature type="compositionally biased region" description="Basic residues" evidence="1">
    <location>
        <begin position="1"/>
        <end position="22"/>
    </location>
</feature>
<feature type="region of interest" description="Disordered" evidence="1">
    <location>
        <begin position="112"/>
        <end position="154"/>
    </location>
</feature>
<name>A0A7S2C3L1_9STRA</name>
<evidence type="ECO:0000313" key="2">
    <source>
        <dbReference type="EMBL" id="CAD9414630.1"/>
    </source>
</evidence>
<gene>
    <name evidence="2" type="ORF">FPAR1323_LOCUS8343</name>
</gene>
<organism evidence="2">
    <name type="scientific">Florenciella parvula</name>
    <dbReference type="NCBI Taxonomy" id="236787"/>
    <lineage>
        <taxon>Eukaryota</taxon>
        <taxon>Sar</taxon>
        <taxon>Stramenopiles</taxon>
        <taxon>Ochrophyta</taxon>
        <taxon>Dictyochophyceae</taxon>
        <taxon>Florenciellales</taxon>
        <taxon>Florenciella</taxon>
    </lineage>
</organism>